<feature type="region of interest" description="Disordered" evidence="1">
    <location>
        <begin position="1"/>
        <end position="121"/>
    </location>
</feature>
<dbReference type="GO" id="GO:0005886">
    <property type="term" value="C:plasma membrane"/>
    <property type="evidence" value="ECO:0007669"/>
    <property type="project" value="TreeGrafter"/>
</dbReference>
<dbReference type="OrthoDB" id="20821at2759"/>
<evidence type="ECO:0000313" key="3">
    <source>
        <dbReference type="EMBL" id="KAG0568117.1"/>
    </source>
</evidence>
<dbReference type="PANTHER" id="PTHR21068:SF43">
    <property type="entry name" value="SPARTIN"/>
    <property type="match status" value="1"/>
</dbReference>
<dbReference type="AlphaFoldDB" id="A0A8T0HBR2"/>
<evidence type="ECO:0000259" key="2">
    <source>
        <dbReference type="Pfam" id="PF06911"/>
    </source>
</evidence>
<reference evidence="3" key="1">
    <citation type="submission" date="2020-06" db="EMBL/GenBank/DDBJ databases">
        <title>WGS assembly of Ceratodon purpureus strain R40.</title>
        <authorList>
            <person name="Carey S.B."/>
            <person name="Jenkins J."/>
            <person name="Shu S."/>
            <person name="Lovell J.T."/>
            <person name="Sreedasyam A."/>
            <person name="Maumus F."/>
            <person name="Tiley G.P."/>
            <person name="Fernandez-Pozo N."/>
            <person name="Barry K."/>
            <person name="Chen C."/>
            <person name="Wang M."/>
            <person name="Lipzen A."/>
            <person name="Daum C."/>
            <person name="Saski C.A."/>
            <person name="Payton A.C."/>
            <person name="Mcbreen J.C."/>
            <person name="Conrad R.E."/>
            <person name="Kollar L.M."/>
            <person name="Olsson S."/>
            <person name="Huttunen S."/>
            <person name="Landis J.B."/>
            <person name="Wickett N.J."/>
            <person name="Johnson M.G."/>
            <person name="Rensing S.A."/>
            <person name="Grimwood J."/>
            <person name="Schmutz J."/>
            <person name="Mcdaniel S.F."/>
        </authorList>
    </citation>
    <scope>NUCLEOTIDE SEQUENCE</scope>
    <source>
        <strain evidence="3">R40</strain>
    </source>
</reference>
<feature type="compositionally biased region" description="Basic and acidic residues" evidence="1">
    <location>
        <begin position="47"/>
        <end position="59"/>
    </location>
</feature>
<dbReference type="Proteomes" id="UP000822688">
    <property type="component" value="Chromosome 7"/>
</dbReference>
<dbReference type="EMBL" id="CM026428">
    <property type="protein sequence ID" value="KAG0568117.1"/>
    <property type="molecule type" value="Genomic_DNA"/>
</dbReference>
<dbReference type="Pfam" id="PF06911">
    <property type="entry name" value="Senescence"/>
    <property type="match status" value="1"/>
</dbReference>
<sequence length="525" mass="56282">MEWIKKHLPGGSGGASTTPIADSETWMGSTGKHKGEKGSPNLISQEKMPEEEAQRREIGRSQSFAPPSQSALEIARSKSLGSALKSKGSTPAPKFKAHEGSDSGSLTDGEEEEGAEDDTPLEAREECLVTVPDAIVHLVDDQESPHLATGHFSVVRIMQKGSGIVVLVRVGENLHWPLMQDEPTVKLDPTHYFFSLPVPASVEGADGDGEGEGSGLETLNYGVTFQDPKKHVKELQQLDKLLAQYSSFSSPKLVQGDQQKEELSQKTKELSLKEQEKEAKGDNHGGKVVPKEVLSGDGKKVAVTEENQAAFWTTMAPNVDDYGSSAARAIANGSGQIIRGIFWVRDSTVSQLEGGTIFLKSKINAGEKPRNISPRTLRNLKRVRNMSRATENVAKGVLVGIVTTAGFFSGSIIQSRAGKKVFKLMPGEVALVSLDAFGKLFDAVEKATSDVLQSTSLMTQNVVAHKFGESAGQVTQDTMATAGHVVATAWTVAKLRKALNPKDGVKPMTKTGMVKGMAKNVIKGK</sequence>
<evidence type="ECO:0000313" key="4">
    <source>
        <dbReference type="Proteomes" id="UP000822688"/>
    </source>
</evidence>
<feature type="compositionally biased region" description="Basic and acidic residues" evidence="1">
    <location>
        <begin position="258"/>
        <end position="285"/>
    </location>
</feature>
<accession>A0A8T0HBR2</accession>
<dbReference type="InterPro" id="IPR045036">
    <property type="entry name" value="Spartin-like"/>
</dbReference>
<keyword evidence="4" id="KW-1185">Reference proteome</keyword>
<feature type="compositionally biased region" description="Polar residues" evidence="1">
    <location>
        <begin position="60"/>
        <end position="71"/>
    </location>
</feature>
<feature type="region of interest" description="Disordered" evidence="1">
    <location>
        <begin position="253"/>
        <end position="293"/>
    </location>
</feature>
<feature type="compositionally biased region" description="Acidic residues" evidence="1">
    <location>
        <begin position="108"/>
        <end position="120"/>
    </location>
</feature>
<organism evidence="3 4">
    <name type="scientific">Ceratodon purpureus</name>
    <name type="common">Fire moss</name>
    <name type="synonym">Dicranum purpureum</name>
    <dbReference type="NCBI Taxonomy" id="3225"/>
    <lineage>
        <taxon>Eukaryota</taxon>
        <taxon>Viridiplantae</taxon>
        <taxon>Streptophyta</taxon>
        <taxon>Embryophyta</taxon>
        <taxon>Bryophyta</taxon>
        <taxon>Bryophytina</taxon>
        <taxon>Bryopsida</taxon>
        <taxon>Dicranidae</taxon>
        <taxon>Pseudoditrichales</taxon>
        <taxon>Ditrichaceae</taxon>
        <taxon>Ceratodon</taxon>
    </lineage>
</organism>
<name>A0A8T0HBR2_CERPU</name>
<gene>
    <name evidence="3" type="ORF">KC19_7G187400</name>
</gene>
<dbReference type="InterPro" id="IPR009686">
    <property type="entry name" value="Senescence/spartin_C"/>
</dbReference>
<evidence type="ECO:0000256" key="1">
    <source>
        <dbReference type="SAM" id="MobiDB-lite"/>
    </source>
</evidence>
<feature type="compositionally biased region" description="Low complexity" evidence="1">
    <location>
        <begin position="77"/>
        <end position="89"/>
    </location>
</feature>
<feature type="domain" description="Senescence" evidence="2">
    <location>
        <begin position="329"/>
        <end position="518"/>
    </location>
</feature>
<comment type="caution">
    <text evidence="3">The sequence shown here is derived from an EMBL/GenBank/DDBJ whole genome shotgun (WGS) entry which is preliminary data.</text>
</comment>
<dbReference type="PANTHER" id="PTHR21068">
    <property type="entry name" value="SPARTIN"/>
    <property type="match status" value="1"/>
</dbReference>
<proteinExistence type="predicted"/>
<protein>
    <recommendedName>
        <fullName evidence="2">Senescence domain-containing protein</fullName>
    </recommendedName>
</protein>